<proteinExistence type="predicted"/>
<dbReference type="InterPro" id="IPR007460">
    <property type="entry name" value="BrnT_toxin"/>
</dbReference>
<dbReference type="Proteomes" id="UP001065613">
    <property type="component" value="Chromosome"/>
</dbReference>
<evidence type="ECO:0000313" key="1">
    <source>
        <dbReference type="EMBL" id="UXE60451.1"/>
    </source>
</evidence>
<gene>
    <name evidence="1" type="ORF">KA717_33690</name>
</gene>
<protein>
    <submittedName>
        <fullName evidence="1">BrnT family toxin</fullName>
    </submittedName>
</protein>
<accession>A0A977KV08</accession>
<dbReference type="AlphaFoldDB" id="A0A977KV08"/>
<sequence length="99" mass="11572">MANLRWTWNDDKNKTNKLKHGLGFETAKLVFNDPLADSRRDPFPNEERWQTVSLAGYVIIFVVHTSPEYESENGEIIGRIISARKATKYERRAYEEGHF</sequence>
<dbReference type="Pfam" id="PF04365">
    <property type="entry name" value="BrnT_toxin"/>
    <property type="match status" value="1"/>
</dbReference>
<reference evidence="1" key="1">
    <citation type="submission" date="2021-04" db="EMBL/GenBank/DDBJ databases">
        <title>Genome sequence of Woronichinia naegeliana from Washington state freshwater lake bloom.</title>
        <authorList>
            <person name="Dreher T.W."/>
        </authorList>
    </citation>
    <scope>NUCLEOTIDE SEQUENCE</scope>
    <source>
        <strain evidence="1">WA131</strain>
    </source>
</reference>
<dbReference type="KEGG" id="wna:KA717_33690"/>
<name>A0A977KV08_9CYAN</name>
<dbReference type="EMBL" id="CP073041">
    <property type="protein sequence ID" value="UXE60451.1"/>
    <property type="molecule type" value="Genomic_DNA"/>
</dbReference>
<dbReference type="InterPro" id="IPR038573">
    <property type="entry name" value="BrnT_sf"/>
</dbReference>
<dbReference type="Gene3D" id="3.10.450.530">
    <property type="entry name" value="Ribonuclease toxin, BrnT, of type II toxin-antitoxin system"/>
    <property type="match status" value="1"/>
</dbReference>
<organism evidence="1">
    <name type="scientific">Woronichinia naegeliana WA131</name>
    <dbReference type="NCBI Taxonomy" id="2824559"/>
    <lineage>
        <taxon>Bacteria</taxon>
        <taxon>Bacillati</taxon>
        <taxon>Cyanobacteriota</taxon>
        <taxon>Cyanophyceae</taxon>
        <taxon>Synechococcales</taxon>
        <taxon>Coelosphaeriaceae</taxon>
        <taxon>Woronichinia</taxon>
    </lineage>
</organism>